<evidence type="ECO:0000313" key="6">
    <source>
        <dbReference type="EMBL" id="MPL76276.1"/>
    </source>
</evidence>
<sequence length="382" mass="42899">MIFNKANSIRIDENRCLNQRHSDVQCNHCWKNCPSKAIINSGTGVLLDADQCVGCGLCLHDCPTQVFSSYKWDETSIISDVENEGLKITEFFCGRHPAPFKKEKSNTRGAVRIPACLSAVSRGAWYELGLKTEIELHVEVCGECSMKDSLTRLKYFISVASEWLEASGRPAEISAITQNTAGKTKRELKALETGLKVTSRRDFFLALVGKGKPRSERTPERTQSFTNTLSNEREDSLLADWQKRLAEAYPENMIEAYGQPAYWPTIKKSKDCANCGMCSAVCPTKTLQIVVNEGSSSHYFTSGLCIDCRVCQLFCPREGISRDREKVERPFEPTLLLSGSVNSCERCNSVTIANTNRLCFWCSEEVKTDHDFMNACRKLFLK</sequence>
<keyword evidence="4" id="KW-0411">Iron-sulfur</keyword>
<dbReference type="GO" id="GO:0051539">
    <property type="term" value="F:4 iron, 4 sulfur cluster binding"/>
    <property type="evidence" value="ECO:0007669"/>
    <property type="project" value="UniProtKB-KW"/>
</dbReference>
<dbReference type="Gene3D" id="3.30.70.20">
    <property type="match status" value="2"/>
</dbReference>
<evidence type="ECO:0000256" key="4">
    <source>
        <dbReference type="ARBA" id="ARBA00023014"/>
    </source>
</evidence>
<evidence type="ECO:0000256" key="2">
    <source>
        <dbReference type="ARBA" id="ARBA00022723"/>
    </source>
</evidence>
<dbReference type="EMBL" id="VSSQ01000096">
    <property type="protein sequence ID" value="MPL76276.1"/>
    <property type="molecule type" value="Genomic_DNA"/>
</dbReference>
<organism evidence="6">
    <name type="scientific">bioreactor metagenome</name>
    <dbReference type="NCBI Taxonomy" id="1076179"/>
    <lineage>
        <taxon>unclassified sequences</taxon>
        <taxon>metagenomes</taxon>
        <taxon>ecological metagenomes</taxon>
    </lineage>
</organism>
<keyword evidence="3" id="KW-0408">Iron</keyword>
<accession>A0A644UBC3</accession>
<dbReference type="PROSITE" id="PS00198">
    <property type="entry name" value="4FE4S_FER_1"/>
    <property type="match status" value="2"/>
</dbReference>
<dbReference type="SUPFAM" id="SSF54862">
    <property type="entry name" value="4Fe-4S ferredoxins"/>
    <property type="match status" value="1"/>
</dbReference>
<dbReference type="PANTHER" id="PTHR43687:SF1">
    <property type="entry name" value="FERREDOXIN III"/>
    <property type="match status" value="1"/>
</dbReference>
<feature type="domain" description="4Fe-4S ferredoxin-type" evidence="5">
    <location>
        <begin position="296"/>
        <end position="325"/>
    </location>
</feature>
<reference evidence="6" key="1">
    <citation type="submission" date="2019-08" db="EMBL/GenBank/DDBJ databases">
        <authorList>
            <person name="Kucharzyk K."/>
            <person name="Murdoch R.W."/>
            <person name="Higgins S."/>
            <person name="Loffler F."/>
        </authorList>
    </citation>
    <scope>NUCLEOTIDE SEQUENCE</scope>
</reference>
<keyword evidence="2" id="KW-0479">Metal-binding</keyword>
<feature type="domain" description="4Fe-4S ferredoxin-type" evidence="5">
    <location>
        <begin position="43"/>
        <end position="73"/>
    </location>
</feature>
<dbReference type="InterPro" id="IPR017900">
    <property type="entry name" value="4Fe4S_Fe_S_CS"/>
</dbReference>
<name>A0A644UBC3_9ZZZZ</name>
<dbReference type="InterPro" id="IPR017896">
    <property type="entry name" value="4Fe4S_Fe-S-bd"/>
</dbReference>
<dbReference type="PANTHER" id="PTHR43687">
    <property type="entry name" value="ADENYLYLSULFATE REDUCTASE, BETA SUBUNIT"/>
    <property type="match status" value="1"/>
</dbReference>
<dbReference type="InterPro" id="IPR050572">
    <property type="entry name" value="Fe-S_Ferredoxin"/>
</dbReference>
<feature type="domain" description="4Fe-4S ferredoxin-type" evidence="5">
    <location>
        <begin position="262"/>
        <end position="292"/>
    </location>
</feature>
<dbReference type="Pfam" id="PF00037">
    <property type="entry name" value="Fer4"/>
    <property type="match status" value="1"/>
</dbReference>
<proteinExistence type="predicted"/>
<keyword evidence="1" id="KW-0004">4Fe-4S</keyword>
<protein>
    <submittedName>
        <fullName evidence="6">Electron transport complex subunit RsxB</fullName>
    </submittedName>
</protein>
<evidence type="ECO:0000256" key="1">
    <source>
        <dbReference type="ARBA" id="ARBA00022485"/>
    </source>
</evidence>
<evidence type="ECO:0000256" key="3">
    <source>
        <dbReference type="ARBA" id="ARBA00023004"/>
    </source>
</evidence>
<gene>
    <name evidence="6" type="primary">rsxB_19</name>
    <name evidence="6" type="ORF">SDC9_22121</name>
</gene>
<dbReference type="AlphaFoldDB" id="A0A644UBC3"/>
<evidence type="ECO:0000259" key="5">
    <source>
        <dbReference type="PROSITE" id="PS51379"/>
    </source>
</evidence>
<dbReference type="GO" id="GO:0046872">
    <property type="term" value="F:metal ion binding"/>
    <property type="evidence" value="ECO:0007669"/>
    <property type="project" value="UniProtKB-KW"/>
</dbReference>
<comment type="caution">
    <text evidence="6">The sequence shown here is derived from an EMBL/GenBank/DDBJ whole genome shotgun (WGS) entry which is preliminary data.</text>
</comment>
<dbReference type="PROSITE" id="PS51379">
    <property type="entry name" value="4FE4S_FER_2"/>
    <property type="match status" value="3"/>
</dbReference>